<reference evidence="2 3" key="1">
    <citation type="submission" date="2020-08" db="EMBL/GenBank/DDBJ databases">
        <title>Sphingobacterium sp. DN00404 isolated from aquaculture water.</title>
        <authorList>
            <person name="Zhang M."/>
        </authorList>
    </citation>
    <scope>NUCLEOTIDE SEQUENCE [LARGE SCALE GENOMIC DNA]</scope>
    <source>
        <strain evidence="2 3">KCTC 42746</strain>
    </source>
</reference>
<dbReference type="NCBIfam" id="NF038128">
    <property type="entry name" value="choice_anch_J"/>
    <property type="match status" value="1"/>
</dbReference>
<feature type="domain" description="DUF5017" evidence="1">
    <location>
        <begin position="32"/>
        <end position="137"/>
    </location>
</feature>
<evidence type="ECO:0000313" key="2">
    <source>
        <dbReference type="EMBL" id="MBD1422781.1"/>
    </source>
</evidence>
<dbReference type="EMBL" id="JACNYL010000003">
    <property type="protein sequence ID" value="MBD1422781.1"/>
    <property type="molecule type" value="Genomic_DNA"/>
</dbReference>
<protein>
    <submittedName>
        <fullName evidence="2">DUF5017 domain-containing protein</fullName>
    </submittedName>
</protein>
<evidence type="ECO:0000313" key="3">
    <source>
        <dbReference type="Proteomes" id="UP000651112"/>
    </source>
</evidence>
<dbReference type="Pfam" id="PF16409">
    <property type="entry name" value="DUF5017"/>
    <property type="match status" value="1"/>
</dbReference>
<evidence type="ECO:0000259" key="1">
    <source>
        <dbReference type="Pfam" id="PF16409"/>
    </source>
</evidence>
<keyword evidence="3" id="KW-1185">Reference proteome</keyword>
<gene>
    <name evidence="2" type="ORF">H8B21_14490</name>
</gene>
<organism evidence="2 3">
    <name type="scientific">Sphingobacterium chuzhouense</name>
    <dbReference type="NCBI Taxonomy" id="1742264"/>
    <lineage>
        <taxon>Bacteria</taxon>
        <taxon>Pseudomonadati</taxon>
        <taxon>Bacteroidota</taxon>
        <taxon>Sphingobacteriia</taxon>
        <taxon>Sphingobacteriales</taxon>
        <taxon>Sphingobacteriaceae</taxon>
        <taxon>Sphingobacterium</taxon>
    </lineage>
</organism>
<dbReference type="Proteomes" id="UP000651112">
    <property type="component" value="Unassembled WGS sequence"/>
</dbReference>
<name>A0ABR7XUQ0_9SPHI</name>
<dbReference type="InterPro" id="IPR032185">
    <property type="entry name" value="DUF5017"/>
</dbReference>
<comment type="caution">
    <text evidence="2">The sequence shown here is derived from an EMBL/GenBank/DDBJ whole genome shotgun (WGS) entry which is preliminary data.</text>
</comment>
<accession>A0ABR7XUQ0</accession>
<sequence length="192" mass="21486">MRSAFKPDSLALDTFYTDFELFETEEFAFVENPLELSFKTRMVYGTQDNQLAILVSTDFNGVYEKEDINAATWTDITEEFTLSSGGDDFTTSGIKELEAYMEPNKPIYIAFRYTYLPDAGNPRNWMIEDVLVKTVLNGMELGIEGKDVNIVVVGETDRDVAVLGSSGRITFRGNTGLRDQSLVTWGISGPLN</sequence>
<proteinExistence type="predicted"/>